<dbReference type="SUPFAM" id="SSF54637">
    <property type="entry name" value="Thioesterase/thiol ester dehydrase-isomerase"/>
    <property type="match status" value="2"/>
</dbReference>
<feature type="domain" description="Acyl-CoA thioesterase-like N-terminal HotDog" evidence="4">
    <location>
        <begin position="38"/>
        <end position="118"/>
    </location>
</feature>
<dbReference type="GO" id="GO:0006637">
    <property type="term" value="P:acyl-CoA metabolic process"/>
    <property type="evidence" value="ECO:0007669"/>
    <property type="project" value="InterPro"/>
</dbReference>
<dbReference type="Gene3D" id="2.40.160.210">
    <property type="entry name" value="Acyl-CoA thioesterase, double hotdog domain"/>
    <property type="match status" value="1"/>
</dbReference>
<gene>
    <name evidence="5" type="ORF">GEV26_09245</name>
</gene>
<dbReference type="EMBL" id="CP045737">
    <property type="protein sequence ID" value="QGG41529.1"/>
    <property type="molecule type" value="Genomic_DNA"/>
</dbReference>
<comment type="similarity">
    <text evidence="1">Belongs to the C/M/P thioester hydrolase family.</text>
</comment>
<keyword evidence="6" id="KW-1185">Reference proteome</keyword>
<name>A0A5Q2MIC0_9ACTN</name>
<dbReference type="InterPro" id="IPR049449">
    <property type="entry name" value="TesB_ACOT8-like_N"/>
</dbReference>
<protein>
    <submittedName>
        <fullName evidence="5">Acyl-CoA thioesterase II</fullName>
    </submittedName>
</protein>
<dbReference type="Pfam" id="PF13622">
    <property type="entry name" value="4HBT_3"/>
    <property type="match status" value="1"/>
</dbReference>
<dbReference type="InterPro" id="IPR029069">
    <property type="entry name" value="HotDog_dom_sf"/>
</dbReference>
<dbReference type="PANTHER" id="PTHR11066">
    <property type="entry name" value="ACYL-COA THIOESTERASE"/>
    <property type="match status" value="1"/>
</dbReference>
<dbReference type="InterPro" id="IPR003703">
    <property type="entry name" value="Acyl_CoA_thio"/>
</dbReference>
<dbReference type="InterPro" id="IPR042171">
    <property type="entry name" value="Acyl-CoA_hotdog"/>
</dbReference>
<dbReference type="CDD" id="cd03445">
    <property type="entry name" value="Thioesterase_II_repeat2"/>
    <property type="match status" value="1"/>
</dbReference>
<evidence type="ECO:0000313" key="6">
    <source>
        <dbReference type="Proteomes" id="UP000392064"/>
    </source>
</evidence>
<dbReference type="Proteomes" id="UP000392064">
    <property type="component" value="Chromosome"/>
</dbReference>
<organism evidence="5 6">
    <name type="scientific">Aeromicrobium yanjiei</name>
    <dbReference type="NCBI Taxonomy" id="2662028"/>
    <lineage>
        <taxon>Bacteria</taxon>
        <taxon>Bacillati</taxon>
        <taxon>Actinomycetota</taxon>
        <taxon>Actinomycetes</taxon>
        <taxon>Propionibacteriales</taxon>
        <taxon>Nocardioidaceae</taxon>
        <taxon>Aeromicrobium</taxon>
    </lineage>
</organism>
<dbReference type="KEGG" id="aef:GEV26_09245"/>
<dbReference type="CDD" id="cd03444">
    <property type="entry name" value="Thioesterase_II_repeat1"/>
    <property type="match status" value="1"/>
</dbReference>
<proteinExistence type="inferred from homology"/>
<evidence type="ECO:0000256" key="2">
    <source>
        <dbReference type="ARBA" id="ARBA00022801"/>
    </source>
</evidence>
<accession>A0A5Q2MIC0</accession>
<dbReference type="AlphaFoldDB" id="A0A5Q2MIC0"/>
<dbReference type="InterPro" id="IPR025652">
    <property type="entry name" value="TesB_C"/>
</dbReference>
<dbReference type="RefSeq" id="WP_153652797.1">
    <property type="nucleotide sequence ID" value="NZ_CP045737.1"/>
</dbReference>
<sequence length="295" mass="32294">MTTQVSRPTTPGRPRLANVLVLTPVGPDAFEGDPGAANSSGGVYGGLVFAQAAAAASLSVDDDRVMCSVQGQFLRSGRFGVPITYAVGRARDGRSFSNRSVEATQFGQVIFTLTASFHVPEDGFDHQVQVFDAPGPEGLPSMSEALTDVGDSTRDWMQAMLGRVPFEIRPADELPQVAWTRGETPPPRQRFWLRPYERLSADPYLNMISMLYASDLFLLSSTLPPHHVVLPELQFGSLDHSVWLHRSVEFDDWLLFEQEGFWAGGGLGLCRGVFFNRRGQVVANTAQQGLIRPPS</sequence>
<evidence type="ECO:0000256" key="1">
    <source>
        <dbReference type="ARBA" id="ARBA00006538"/>
    </source>
</evidence>
<evidence type="ECO:0000259" key="4">
    <source>
        <dbReference type="Pfam" id="PF13622"/>
    </source>
</evidence>
<dbReference type="Pfam" id="PF02551">
    <property type="entry name" value="Acyl_CoA_thio"/>
    <property type="match status" value="1"/>
</dbReference>
<evidence type="ECO:0000259" key="3">
    <source>
        <dbReference type="Pfam" id="PF02551"/>
    </source>
</evidence>
<dbReference type="GO" id="GO:0047617">
    <property type="term" value="F:fatty acyl-CoA hydrolase activity"/>
    <property type="evidence" value="ECO:0007669"/>
    <property type="project" value="InterPro"/>
</dbReference>
<dbReference type="GO" id="GO:0009062">
    <property type="term" value="P:fatty acid catabolic process"/>
    <property type="evidence" value="ECO:0007669"/>
    <property type="project" value="TreeGrafter"/>
</dbReference>
<feature type="domain" description="Acyl-CoA thioesterase 2 C-terminal" evidence="3">
    <location>
        <begin position="182"/>
        <end position="290"/>
    </location>
</feature>
<evidence type="ECO:0000313" key="5">
    <source>
        <dbReference type="EMBL" id="QGG41529.1"/>
    </source>
</evidence>
<dbReference type="PANTHER" id="PTHR11066:SF34">
    <property type="entry name" value="ACYL-COENZYME A THIOESTERASE 8"/>
    <property type="match status" value="1"/>
</dbReference>
<reference evidence="5 6" key="1">
    <citation type="submission" date="2019-11" db="EMBL/GenBank/DDBJ databases">
        <authorList>
            <person name="Li J."/>
        </authorList>
    </citation>
    <scope>NUCLEOTIDE SEQUENCE [LARGE SCALE GENOMIC DNA]</scope>
    <source>
        <strain evidence="5 6">MF47</strain>
    </source>
</reference>
<keyword evidence="2" id="KW-0378">Hydrolase</keyword>